<evidence type="ECO:0000313" key="7">
    <source>
        <dbReference type="EMBL" id="PMD25713.1"/>
    </source>
</evidence>
<dbReference type="EMBL" id="KZ613469">
    <property type="protein sequence ID" value="PMD25713.1"/>
    <property type="molecule type" value="Genomic_DNA"/>
</dbReference>
<dbReference type="Proteomes" id="UP000235672">
    <property type="component" value="Unassembled WGS sequence"/>
</dbReference>
<organism evidence="7 8">
    <name type="scientific">Hyaloscypha hepaticicola</name>
    <dbReference type="NCBI Taxonomy" id="2082293"/>
    <lineage>
        <taxon>Eukaryota</taxon>
        <taxon>Fungi</taxon>
        <taxon>Dikarya</taxon>
        <taxon>Ascomycota</taxon>
        <taxon>Pezizomycotina</taxon>
        <taxon>Leotiomycetes</taxon>
        <taxon>Helotiales</taxon>
        <taxon>Hyaloscyphaceae</taxon>
        <taxon>Hyaloscypha</taxon>
    </lineage>
</organism>
<sequence length="148" mass="16290">MSTQPSPTFSSNYDPEQGAKDLDPLLKSNGGKWGLIESGKGVERSFRFKTFKKTWEFMNIVAAECAVKKHHPEWSNVYNTTFIRWTTHSPPGLSAKDLLMAKFCDEKAEECGELAVEEGKEDGGVGKELADRVATEGGDCCVPKKKSG</sequence>
<gene>
    <name evidence="7" type="ORF">NA56DRAFT_655152</name>
</gene>
<dbReference type="PANTHER" id="PTHR12599:SF0">
    <property type="entry name" value="PTERIN-4-ALPHA-CARBINOLAMINE DEHYDRATASE"/>
    <property type="match status" value="1"/>
</dbReference>
<evidence type="ECO:0000256" key="6">
    <source>
        <dbReference type="SAM" id="MobiDB-lite"/>
    </source>
</evidence>
<dbReference type="GO" id="GO:0008124">
    <property type="term" value="F:4-alpha-hydroxytetrahydrobiopterin dehydratase activity"/>
    <property type="evidence" value="ECO:0007669"/>
    <property type="project" value="UniProtKB-EC"/>
</dbReference>
<evidence type="ECO:0000256" key="5">
    <source>
        <dbReference type="ARBA" id="ARBA00030497"/>
    </source>
</evidence>
<evidence type="ECO:0000256" key="2">
    <source>
        <dbReference type="ARBA" id="ARBA00006472"/>
    </source>
</evidence>
<dbReference type="PANTHER" id="PTHR12599">
    <property type="entry name" value="PTERIN-4-ALPHA-CARBINOLAMINE DEHYDRATASE"/>
    <property type="match status" value="1"/>
</dbReference>
<keyword evidence="4" id="KW-0456">Lyase</keyword>
<dbReference type="CDD" id="cd00488">
    <property type="entry name" value="PCD_DCoH"/>
    <property type="match status" value="1"/>
</dbReference>
<dbReference type="Gene3D" id="3.30.1360.20">
    <property type="entry name" value="Transcriptional coactivator/pterin dehydratase"/>
    <property type="match status" value="1"/>
</dbReference>
<proteinExistence type="inferred from homology"/>
<comment type="catalytic activity">
    <reaction evidence="1">
        <text>(4aS,6R)-4a-hydroxy-L-erythro-5,6,7,8-tetrahydrobiopterin = (6R)-L-erythro-6,7-dihydrobiopterin + H2O</text>
        <dbReference type="Rhea" id="RHEA:11920"/>
        <dbReference type="ChEBI" id="CHEBI:15377"/>
        <dbReference type="ChEBI" id="CHEBI:15642"/>
        <dbReference type="ChEBI" id="CHEBI:43120"/>
        <dbReference type="EC" id="4.2.1.96"/>
    </reaction>
</comment>
<dbReference type="AlphaFoldDB" id="A0A2J6QHH4"/>
<evidence type="ECO:0000256" key="3">
    <source>
        <dbReference type="ARBA" id="ARBA00013252"/>
    </source>
</evidence>
<feature type="compositionally biased region" description="Polar residues" evidence="6">
    <location>
        <begin position="1"/>
        <end position="14"/>
    </location>
</feature>
<dbReference type="EC" id="4.2.1.96" evidence="3"/>
<evidence type="ECO:0000256" key="1">
    <source>
        <dbReference type="ARBA" id="ARBA00001554"/>
    </source>
</evidence>
<accession>A0A2J6QHH4</accession>
<feature type="region of interest" description="Disordered" evidence="6">
    <location>
        <begin position="1"/>
        <end position="24"/>
    </location>
</feature>
<evidence type="ECO:0000256" key="4">
    <source>
        <dbReference type="ARBA" id="ARBA00023239"/>
    </source>
</evidence>
<dbReference type="InterPro" id="IPR036428">
    <property type="entry name" value="PCD_sf"/>
</dbReference>
<reference evidence="7 8" key="1">
    <citation type="submission" date="2016-05" db="EMBL/GenBank/DDBJ databases">
        <title>A degradative enzymes factory behind the ericoid mycorrhizal symbiosis.</title>
        <authorList>
            <consortium name="DOE Joint Genome Institute"/>
            <person name="Martino E."/>
            <person name="Morin E."/>
            <person name="Grelet G."/>
            <person name="Kuo A."/>
            <person name="Kohler A."/>
            <person name="Daghino S."/>
            <person name="Barry K."/>
            <person name="Choi C."/>
            <person name="Cichocki N."/>
            <person name="Clum A."/>
            <person name="Copeland A."/>
            <person name="Hainaut M."/>
            <person name="Haridas S."/>
            <person name="Labutti K."/>
            <person name="Lindquist E."/>
            <person name="Lipzen A."/>
            <person name="Khouja H.-R."/>
            <person name="Murat C."/>
            <person name="Ohm R."/>
            <person name="Olson A."/>
            <person name="Spatafora J."/>
            <person name="Veneault-Fourrey C."/>
            <person name="Henrissat B."/>
            <person name="Grigoriev I."/>
            <person name="Martin F."/>
            <person name="Perotto S."/>
        </authorList>
    </citation>
    <scope>NUCLEOTIDE SEQUENCE [LARGE SCALE GENOMIC DNA]</scope>
    <source>
        <strain evidence="7 8">UAMH 7357</strain>
    </source>
</reference>
<protein>
    <recommendedName>
        <fullName evidence="3">4a-hydroxytetrahydrobiopterin dehydratase</fullName>
        <ecNumber evidence="3">4.2.1.96</ecNumber>
    </recommendedName>
    <alternativeName>
        <fullName evidence="5">4-alpha-hydroxy-tetrahydropterin dehydratase</fullName>
    </alternativeName>
</protein>
<dbReference type="Pfam" id="PF01329">
    <property type="entry name" value="Pterin_4a"/>
    <property type="match status" value="1"/>
</dbReference>
<dbReference type="InterPro" id="IPR001533">
    <property type="entry name" value="Pterin_deHydtase"/>
</dbReference>
<evidence type="ECO:0000313" key="8">
    <source>
        <dbReference type="Proteomes" id="UP000235672"/>
    </source>
</evidence>
<comment type="similarity">
    <text evidence="2">Belongs to the pterin-4-alpha-carbinolamine dehydratase family.</text>
</comment>
<name>A0A2J6QHH4_9HELO</name>
<keyword evidence="8" id="KW-1185">Reference proteome</keyword>
<dbReference type="SUPFAM" id="SSF55248">
    <property type="entry name" value="PCD-like"/>
    <property type="match status" value="1"/>
</dbReference>
<dbReference type="GO" id="GO:0006729">
    <property type="term" value="P:tetrahydrobiopterin biosynthetic process"/>
    <property type="evidence" value="ECO:0007669"/>
    <property type="project" value="InterPro"/>
</dbReference>
<dbReference type="OrthoDB" id="277398at2759"/>
<dbReference type="STRING" id="1745343.A0A2J6QHH4"/>